<feature type="domain" description="CENP-V/GFA" evidence="5">
    <location>
        <begin position="7"/>
        <end position="128"/>
    </location>
</feature>
<evidence type="ECO:0000256" key="2">
    <source>
        <dbReference type="ARBA" id="ARBA00022723"/>
    </source>
</evidence>
<evidence type="ECO:0000313" key="6">
    <source>
        <dbReference type="EMBL" id="PMD21126.1"/>
    </source>
</evidence>
<dbReference type="SUPFAM" id="SSF51316">
    <property type="entry name" value="Mss4-like"/>
    <property type="match status" value="1"/>
</dbReference>
<dbReference type="EMBL" id="KZ613482">
    <property type="protein sequence ID" value="PMD21126.1"/>
    <property type="molecule type" value="Genomic_DNA"/>
</dbReference>
<dbReference type="Pfam" id="PF04828">
    <property type="entry name" value="GFA"/>
    <property type="match status" value="1"/>
</dbReference>
<dbReference type="PANTHER" id="PTHR33337:SF43">
    <property type="entry name" value="CENP-V_GFA DOMAIN-CONTAINING PROTEIN"/>
    <property type="match status" value="1"/>
</dbReference>
<dbReference type="Proteomes" id="UP000235672">
    <property type="component" value="Unassembled WGS sequence"/>
</dbReference>
<dbReference type="InterPro" id="IPR011057">
    <property type="entry name" value="Mss4-like_sf"/>
</dbReference>
<comment type="similarity">
    <text evidence="1">Belongs to the Gfa family.</text>
</comment>
<keyword evidence="7" id="KW-1185">Reference proteome</keyword>
<keyword evidence="3" id="KW-0862">Zinc</keyword>
<dbReference type="OrthoDB" id="406544at2759"/>
<name>A0A2J6Q4F7_9HELO</name>
<reference evidence="6 7" key="1">
    <citation type="submission" date="2016-05" db="EMBL/GenBank/DDBJ databases">
        <title>A degradative enzymes factory behind the ericoid mycorrhizal symbiosis.</title>
        <authorList>
            <consortium name="DOE Joint Genome Institute"/>
            <person name="Martino E."/>
            <person name="Morin E."/>
            <person name="Grelet G."/>
            <person name="Kuo A."/>
            <person name="Kohler A."/>
            <person name="Daghino S."/>
            <person name="Barry K."/>
            <person name="Choi C."/>
            <person name="Cichocki N."/>
            <person name="Clum A."/>
            <person name="Copeland A."/>
            <person name="Hainaut M."/>
            <person name="Haridas S."/>
            <person name="Labutti K."/>
            <person name="Lindquist E."/>
            <person name="Lipzen A."/>
            <person name="Khouja H.-R."/>
            <person name="Murat C."/>
            <person name="Ohm R."/>
            <person name="Olson A."/>
            <person name="Spatafora J."/>
            <person name="Veneault-Fourrey C."/>
            <person name="Henrissat B."/>
            <person name="Grigoriev I."/>
            <person name="Martin F."/>
            <person name="Perotto S."/>
        </authorList>
    </citation>
    <scope>NUCLEOTIDE SEQUENCE [LARGE SCALE GENOMIC DNA]</scope>
    <source>
        <strain evidence="6 7">UAMH 7357</strain>
    </source>
</reference>
<accession>A0A2J6Q4F7</accession>
<dbReference type="PANTHER" id="PTHR33337">
    <property type="entry name" value="GFA DOMAIN-CONTAINING PROTEIN"/>
    <property type="match status" value="1"/>
</dbReference>
<evidence type="ECO:0000256" key="1">
    <source>
        <dbReference type="ARBA" id="ARBA00005495"/>
    </source>
</evidence>
<evidence type="ECO:0000259" key="5">
    <source>
        <dbReference type="PROSITE" id="PS51891"/>
    </source>
</evidence>
<proteinExistence type="inferred from homology"/>
<organism evidence="6 7">
    <name type="scientific">Hyaloscypha hepaticicola</name>
    <dbReference type="NCBI Taxonomy" id="2082293"/>
    <lineage>
        <taxon>Eukaryota</taxon>
        <taxon>Fungi</taxon>
        <taxon>Dikarya</taxon>
        <taxon>Ascomycota</taxon>
        <taxon>Pezizomycotina</taxon>
        <taxon>Leotiomycetes</taxon>
        <taxon>Helotiales</taxon>
        <taxon>Hyaloscyphaceae</taxon>
        <taxon>Hyaloscypha</taxon>
    </lineage>
</organism>
<protein>
    <recommendedName>
        <fullName evidence="5">CENP-V/GFA domain-containing protein</fullName>
    </recommendedName>
</protein>
<dbReference type="AlphaFoldDB" id="A0A2J6Q4F7"/>
<dbReference type="GO" id="GO:0016846">
    <property type="term" value="F:carbon-sulfur lyase activity"/>
    <property type="evidence" value="ECO:0007669"/>
    <property type="project" value="InterPro"/>
</dbReference>
<evidence type="ECO:0000256" key="3">
    <source>
        <dbReference type="ARBA" id="ARBA00022833"/>
    </source>
</evidence>
<keyword evidence="2" id="KW-0479">Metal-binding</keyword>
<evidence type="ECO:0000256" key="4">
    <source>
        <dbReference type="ARBA" id="ARBA00023239"/>
    </source>
</evidence>
<dbReference type="Gene3D" id="3.90.1590.10">
    <property type="entry name" value="glutathione-dependent formaldehyde- activating enzyme (gfa)"/>
    <property type="match status" value="1"/>
</dbReference>
<gene>
    <name evidence="6" type="ORF">NA56DRAFT_703808</name>
</gene>
<dbReference type="InterPro" id="IPR006913">
    <property type="entry name" value="CENP-V/GFA"/>
</dbReference>
<dbReference type="STRING" id="1745343.A0A2J6Q4F7"/>
<keyword evidence="4" id="KW-0456">Lyase</keyword>
<dbReference type="PROSITE" id="PS51891">
    <property type="entry name" value="CENP_V_GFA"/>
    <property type="match status" value="1"/>
</dbReference>
<dbReference type="GO" id="GO:0046872">
    <property type="term" value="F:metal ion binding"/>
    <property type="evidence" value="ECO:0007669"/>
    <property type="project" value="UniProtKB-KW"/>
</dbReference>
<sequence length="138" mass="15210">MESADIVHGACLCGQITLSVPRNALPKFAGICHCLDWKTASGSLYTVKLPTATKEIQIEGQPKIYSVLSASGNTADRYFCDECGCAIMSRVKEHPETTYVNFGPFAKSGFALPFPVLEQFWRRGESWEKPFEGVTLVD</sequence>
<evidence type="ECO:0000313" key="7">
    <source>
        <dbReference type="Proteomes" id="UP000235672"/>
    </source>
</evidence>